<feature type="region of interest" description="Disordered" evidence="1">
    <location>
        <begin position="1"/>
        <end position="43"/>
    </location>
</feature>
<gene>
    <name evidence="2" type="ORF">ISN45_Aa01g013880</name>
</gene>
<dbReference type="AlphaFoldDB" id="A0A8T2C3D8"/>
<name>A0A8T2C3D8_9BRAS</name>
<feature type="compositionally biased region" description="Polar residues" evidence="1">
    <location>
        <begin position="1"/>
        <end position="32"/>
    </location>
</feature>
<feature type="region of interest" description="Disordered" evidence="1">
    <location>
        <begin position="64"/>
        <end position="92"/>
    </location>
</feature>
<dbReference type="EMBL" id="JAEFBK010000006">
    <property type="protein sequence ID" value="KAG7592512.1"/>
    <property type="molecule type" value="Genomic_DNA"/>
</dbReference>
<organism evidence="2 3">
    <name type="scientific">Arabidopsis thaliana x Arabidopsis arenosa</name>
    <dbReference type="NCBI Taxonomy" id="1240361"/>
    <lineage>
        <taxon>Eukaryota</taxon>
        <taxon>Viridiplantae</taxon>
        <taxon>Streptophyta</taxon>
        <taxon>Embryophyta</taxon>
        <taxon>Tracheophyta</taxon>
        <taxon>Spermatophyta</taxon>
        <taxon>Magnoliopsida</taxon>
        <taxon>eudicotyledons</taxon>
        <taxon>Gunneridae</taxon>
        <taxon>Pentapetalae</taxon>
        <taxon>rosids</taxon>
        <taxon>malvids</taxon>
        <taxon>Brassicales</taxon>
        <taxon>Brassicaceae</taxon>
        <taxon>Camelineae</taxon>
        <taxon>Arabidopsis</taxon>
    </lineage>
</organism>
<evidence type="ECO:0000313" key="2">
    <source>
        <dbReference type="EMBL" id="KAG7592512.1"/>
    </source>
</evidence>
<sequence length="92" mass="9765">MVHNYKSNKQTHTHININSLKMSSKGEGSSSTAEREVKKQAASVIPVKRKLVKTMAAKAIISALTPSGCGRNSDSTGDGKGNGGRVYPATHR</sequence>
<protein>
    <submittedName>
        <fullName evidence="2">Uncharacterized protein</fullName>
    </submittedName>
</protein>
<evidence type="ECO:0000313" key="3">
    <source>
        <dbReference type="Proteomes" id="UP000694240"/>
    </source>
</evidence>
<comment type="caution">
    <text evidence="2">The sequence shown here is derived from an EMBL/GenBank/DDBJ whole genome shotgun (WGS) entry which is preliminary data.</text>
</comment>
<proteinExistence type="predicted"/>
<reference evidence="2 3" key="1">
    <citation type="submission" date="2020-12" db="EMBL/GenBank/DDBJ databases">
        <title>Concerted genomic and epigenomic changes stabilize Arabidopsis allopolyploids.</title>
        <authorList>
            <person name="Chen Z."/>
        </authorList>
    </citation>
    <scope>NUCLEOTIDE SEQUENCE [LARGE SCALE GENOMIC DNA]</scope>
    <source>
        <strain evidence="2">Allo738</strain>
        <tissue evidence="2">Leaf</tissue>
    </source>
</reference>
<dbReference type="Proteomes" id="UP000694240">
    <property type="component" value="Chromosome 6"/>
</dbReference>
<evidence type="ECO:0000256" key="1">
    <source>
        <dbReference type="SAM" id="MobiDB-lite"/>
    </source>
</evidence>
<keyword evidence="3" id="KW-1185">Reference proteome</keyword>
<accession>A0A8T2C3D8</accession>